<evidence type="ECO:0000313" key="7">
    <source>
        <dbReference type="EMBL" id="GAO43896.1"/>
    </source>
</evidence>
<dbReference type="InterPro" id="IPR007627">
    <property type="entry name" value="RNA_pol_sigma70_r2"/>
</dbReference>
<gene>
    <name evidence="7" type="ORF">FPE01S_02_10020</name>
</gene>
<dbReference type="Proteomes" id="UP000033121">
    <property type="component" value="Unassembled WGS sequence"/>
</dbReference>
<dbReference type="AlphaFoldDB" id="A0A0E9N2N5"/>
<keyword evidence="4" id="KW-0804">Transcription</keyword>
<protein>
    <submittedName>
        <fullName evidence="7">Putative RNA polymerase ECF-type sigma factor</fullName>
    </submittedName>
</protein>
<dbReference type="STRING" id="1220578.FPE01S_02_10020"/>
<dbReference type="PANTHER" id="PTHR43133:SF46">
    <property type="entry name" value="RNA POLYMERASE SIGMA-70 FACTOR ECF SUBFAMILY"/>
    <property type="match status" value="1"/>
</dbReference>
<dbReference type="NCBIfam" id="TIGR02937">
    <property type="entry name" value="sigma70-ECF"/>
    <property type="match status" value="1"/>
</dbReference>
<dbReference type="InterPro" id="IPR036388">
    <property type="entry name" value="WH-like_DNA-bd_sf"/>
</dbReference>
<evidence type="ECO:0000256" key="4">
    <source>
        <dbReference type="ARBA" id="ARBA00023163"/>
    </source>
</evidence>
<proteinExistence type="inferred from homology"/>
<dbReference type="GO" id="GO:0006352">
    <property type="term" value="P:DNA-templated transcription initiation"/>
    <property type="evidence" value="ECO:0007669"/>
    <property type="project" value="InterPro"/>
</dbReference>
<dbReference type="Gene3D" id="1.10.1740.10">
    <property type="match status" value="1"/>
</dbReference>
<dbReference type="SUPFAM" id="SSF88659">
    <property type="entry name" value="Sigma3 and sigma4 domains of RNA polymerase sigma factors"/>
    <property type="match status" value="1"/>
</dbReference>
<reference evidence="7 8" key="1">
    <citation type="submission" date="2015-04" db="EMBL/GenBank/DDBJ databases">
        <title>Whole genome shotgun sequence of Flavihumibacter petaseus NBRC 106054.</title>
        <authorList>
            <person name="Miyazawa S."/>
            <person name="Hosoyama A."/>
            <person name="Hashimoto M."/>
            <person name="Noguchi M."/>
            <person name="Tsuchikane K."/>
            <person name="Ohji S."/>
            <person name="Yamazoe A."/>
            <person name="Ichikawa N."/>
            <person name="Kimura A."/>
            <person name="Fujita N."/>
        </authorList>
    </citation>
    <scope>NUCLEOTIDE SEQUENCE [LARGE SCALE GENOMIC DNA]</scope>
    <source>
        <strain evidence="7 8">NBRC 106054</strain>
    </source>
</reference>
<evidence type="ECO:0000259" key="6">
    <source>
        <dbReference type="Pfam" id="PF08281"/>
    </source>
</evidence>
<accession>A0A0E9N2N5</accession>
<organism evidence="7 8">
    <name type="scientific">Flavihumibacter petaseus NBRC 106054</name>
    <dbReference type="NCBI Taxonomy" id="1220578"/>
    <lineage>
        <taxon>Bacteria</taxon>
        <taxon>Pseudomonadati</taxon>
        <taxon>Bacteroidota</taxon>
        <taxon>Chitinophagia</taxon>
        <taxon>Chitinophagales</taxon>
        <taxon>Chitinophagaceae</taxon>
        <taxon>Flavihumibacter</taxon>
    </lineage>
</organism>
<dbReference type="InterPro" id="IPR039425">
    <property type="entry name" value="RNA_pol_sigma-70-like"/>
</dbReference>
<dbReference type="GO" id="GO:0003677">
    <property type="term" value="F:DNA binding"/>
    <property type="evidence" value="ECO:0007669"/>
    <property type="project" value="InterPro"/>
</dbReference>
<name>A0A0E9N2N5_9BACT</name>
<dbReference type="GO" id="GO:0016987">
    <property type="term" value="F:sigma factor activity"/>
    <property type="evidence" value="ECO:0007669"/>
    <property type="project" value="UniProtKB-KW"/>
</dbReference>
<dbReference type="OrthoDB" id="1056775at2"/>
<evidence type="ECO:0000256" key="3">
    <source>
        <dbReference type="ARBA" id="ARBA00023082"/>
    </source>
</evidence>
<dbReference type="InterPro" id="IPR013324">
    <property type="entry name" value="RNA_pol_sigma_r3/r4-like"/>
</dbReference>
<evidence type="ECO:0000259" key="5">
    <source>
        <dbReference type="Pfam" id="PF04542"/>
    </source>
</evidence>
<dbReference type="InterPro" id="IPR014284">
    <property type="entry name" value="RNA_pol_sigma-70_dom"/>
</dbReference>
<comment type="similarity">
    <text evidence="1">Belongs to the sigma-70 factor family. ECF subfamily.</text>
</comment>
<evidence type="ECO:0000256" key="2">
    <source>
        <dbReference type="ARBA" id="ARBA00023015"/>
    </source>
</evidence>
<dbReference type="CDD" id="cd06171">
    <property type="entry name" value="Sigma70_r4"/>
    <property type="match status" value="1"/>
</dbReference>
<evidence type="ECO:0000313" key="8">
    <source>
        <dbReference type="Proteomes" id="UP000033121"/>
    </source>
</evidence>
<feature type="domain" description="RNA polymerase sigma factor 70 region 4 type 2" evidence="6">
    <location>
        <begin position="129"/>
        <end position="181"/>
    </location>
</feature>
<keyword evidence="2" id="KW-0805">Transcription regulation</keyword>
<dbReference type="EMBL" id="BBWV01000002">
    <property type="protein sequence ID" value="GAO43896.1"/>
    <property type="molecule type" value="Genomic_DNA"/>
</dbReference>
<dbReference type="RefSeq" id="WP_046369711.1">
    <property type="nucleotide sequence ID" value="NZ_BBWV01000002.1"/>
</dbReference>
<keyword evidence="3" id="KW-0731">Sigma factor</keyword>
<feature type="domain" description="RNA polymerase sigma-70 region 2" evidence="5">
    <location>
        <begin position="38"/>
        <end position="100"/>
    </location>
</feature>
<dbReference type="InterPro" id="IPR013325">
    <property type="entry name" value="RNA_pol_sigma_r2"/>
</dbReference>
<comment type="caution">
    <text evidence="7">The sequence shown here is derived from an EMBL/GenBank/DDBJ whole genome shotgun (WGS) entry which is preliminary data.</text>
</comment>
<keyword evidence="8" id="KW-1185">Reference proteome</keyword>
<dbReference type="Gene3D" id="1.10.10.10">
    <property type="entry name" value="Winged helix-like DNA-binding domain superfamily/Winged helix DNA-binding domain"/>
    <property type="match status" value="1"/>
</dbReference>
<dbReference type="PANTHER" id="PTHR43133">
    <property type="entry name" value="RNA POLYMERASE ECF-TYPE SIGMA FACTO"/>
    <property type="match status" value="1"/>
</dbReference>
<sequence>MVSGDAQQSDLQALIDGCIRKERESQSALYARFFGYGHTVCHRYVSNDADAIEVINDAFLKIFQELRNFRPQQPSLENALKAWIRRIFINTSIDHLRKRKVRTFWLGEDVDTREWLAVPPQGLDRLSHEELLKMIGKLSPAYRLVFNLFVIDGCSHEEIAKMLKISVGASKSNLARARTNLQRMILQAQPQILNHGQRAI</sequence>
<dbReference type="Pfam" id="PF08281">
    <property type="entry name" value="Sigma70_r4_2"/>
    <property type="match status" value="1"/>
</dbReference>
<dbReference type="Pfam" id="PF04542">
    <property type="entry name" value="Sigma70_r2"/>
    <property type="match status" value="1"/>
</dbReference>
<dbReference type="SUPFAM" id="SSF88946">
    <property type="entry name" value="Sigma2 domain of RNA polymerase sigma factors"/>
    <property type="match status" value="1"/>
</dbReference>
<evidence type="ECO:0000256" key="1">
    <source>
        <dbReference type="ARBA" id="ARBA00010641"/>
    </source>
</evidence>
<dbReference type="InterPro" id="IPR013249">
    <property type="entry name" value="RNA_pol_sigma70_r4_t2"/>
</dbReference>